<sequence length="1099" mass="125423">MEQPNNSSRNNNNKNKKSSLNRSNNSIYYPFYEEFEVEDEEQQYIRQKQYFEKEKNENYYSFANQFHRKTKEIRSSLSRFGFFYLLTWKMVKKDLFSFFLGIFSCFFVVVVVAIGVTVISKIPIIYLNTAQNEVGEFDLVLRSGIQGDPSLVPPRLNFTLVQQLSEGLLEGYLAPRWESSSWLIKASGCMAGADPAFSDWKYFGLLVPGCEPGCMNYACSSAPQTYISLFAIDFEREADMQLGHGWPYPAPPKGTVYISQSLATALDLRVGDYVYMPFPASYYLREVWNATEEDKRISNSIPLTLKVSEIYSDSYGKFSEYYDDKSVALIDYKTFLPFLVEQASPGYFNTTIEELSKVNLYDLATTITYNFKNRIEFYMESDLDLLLRTIQTKTNKLLYRIGTRELNIELPVYQALIDSKNVSMFLSLVLNVLVLILVILSTFLIYSLLMVDVDSKTYETGVLRMIGSSKKNLFCLMLFKALNYCVFSILFGLLSAQLITYGVIDWFEKMTGQNIDSTLTGKAIWLSLSLGFIIPIISMIFPVRRALSNNLHDSLESNRSKVKSIIITIERASDSSFTINTIAIGAFLSVFGFGAYYIFPYSLVSGNLGFLLNSMFVLLIVLVLGLVLIALNFQQLLNRFIMLIFFFWENSAIKSIVLKNMIAHKLRNKKTSILYSVSLGLILLTQIIFIMQQNSTNFEKLSQYGSLIRIQNDVKFKQEDCAALEEYLDSLYPEVQDFSWFSRSQTALSKSGVPRTQIRNLGQVFMSHVELKSVSPNFFSNVQNHLVHLNKVVKDPDFHHRKPSDVSQQLYTTQSSNRIILGTTLETSVRANFDTPLLMVSSYVDIEANQNKSESDLIVSLNKDLVYPMAFMDFASPFRFSKFPTSDNQAALLSFPSYLAYTFGNVTSVRDIPFESILVRAANSDLESTTKLTSKIRNFINTKLSGYPYYVYDYYSENKGSRESVTMVNYFFAIITVLCMSISYFSLSSSMYININEQVKEIGVLRSMGISKFWIIRIYVIESIVLIFSSSIMGLVIGTFLGWAMIEQRKLITQLPLPLEFPWNLLLLVFALSIILGTISSFNPARRLLKNSIINNLKS</sequence>
<evidence type="ECO:0000313" key="10">
    <source>
        <dbReference type="Proteomes" id="UP000695562"/>
    </source>
</evidence>
<dbReference type="Pfam" id="PF02687">
    <property type="entry name" value="FtsX"/>
    <property type="match status" value="2"/>
</dbReference>
<keyword evidence="5 7" id="KW-0472">Membrane</keyword>
<dbReference type="GO" id="GO:0005886">
    <property type="term" value="C:plasma membrane"/>
    <property type="evidence" value="ECO:0007669"/>
    <property type="project" value="UniProtKB-SubCell"/>
</dbReference>
<reference evidence="9" key="1">
    <citation type="submission" date="2020-01" db="EMBL/GenBank/DDBJ databases">
        <title>Development of genomics and gene disruption for Polysphondylium violaceum indicates a role for the polyketide synthase stlB in stalk morphogenesis.</title>
        <authorList>
            <person name="Narita B."/>
            <person name="Kawabe Y."/>
            <person name="Kin K."/>
            <person name="Saito T."/>
            <person name="Gibbs R."/>
            <person name="Kuspa A."/>
            <person name="Muzny D."/>
            <person name="Queller D."/>
            <person name="Richards S."/>
            <person name="Strassman J."/>
            <person name="Sucgang R."/>
            <person name="Worley K."/>
            <person name="Schaap P."/>
        </authorList>
    </citation>
    <scope>NUCLEOTIDE SEQUENCE</scope>
    <source>
        <strain evidence="9">QSvi11</strain>
    </source>
</reference>
<dbReference type="PANTHER" id="PTHR32522">
    <property type="match status" value="1"/>
</dbReference>
<dbReference type="Proteomes" id="UP000695562">
    <property type="component" value="Unassembled WGS sequence"/>
</dbReference>
<dbReference type="InterPro" id="IPR003838">
    <property type="entry name" value="ABC3_permease_C"/>
</dbReference>
<evidence type="ECO:0000256" key="4">
    <source>
        <dbReference type="ARBA" id="ARBA00022989"/>
    </source>
</evidence>
<feature type="transmembrane region" description="Helical" evidence="7">
    <location>
        <begin position="970"/>
        <end position="993"/>
    </location>
</feature>
<feature type="transmembrane region" description="Helical" evidence="7">
    <location>
        <begin position="673"/>
        <end position="691"/>
    </location>
</feature>
<feature type="domain" description="ABC3 transporter permease C-terminal" evidence="8">
    <location>
        <begin position="974"/>
        <end position="1092"/>
    </location>
</feature>
<evidence type="ECO:0000256" key="5">
    <source>
        <dbReference type="ARBA" id="ARBA00023136"/>
    </source>
</evidence>
<keyword evidence="3 7" id="KW-0812">Transmembrane</keyword>
<keyword evidence="2" id="KW-1003">Cell membrane</keyword>
<accession>A0A8J4PLA5</accession>
<evidence type="ECO:0000256" key="3">
    <source>
        <dbReference type="ARBA" id="ARBA00022692"/>
    </source>
</evidence>
<evidence type="ECO:0000256" key="7">
    <source>
        <dbReference type="SAM" id="Phobius"/>
    </source>
</evidence>
<feature type="compositionally biased region" description="Low complexity" evidence="6">
    <location>
        <begin position="1"/>
        <end position="13"/>
    </location>
</feature>
<dbReference type="AlphaFoldDB" id="A0A8J4PLA5"/>
<protein>
    <recommendedName>
        <fullName evidence="8">ABC3 transporter permease C-terminal domain-containing protein</fullName>
    </recommendedName>
</protein>
<feature type="transmembrane region" description="Helical" evidence="7">
    <location>
        <begin position="611"/>
        <end position="633"/>
    </location>
</feature>
<evidence type="ECO:0000256" key="1">
    <source>
        <dbReference type="ARBA" id="ARBA00004651"/>
    </source>
</evidence>
<gene>
    <name evidence="9" type="ORF">CYY_008641</name>
</gene>
<evidence type="ECO:0000259" key="8">
    <source>
        <dbReference type="Pfam" id="PF02687"/>
    </source>
</evidence>
<feature type="transmembrane region" description="Helical" evidence="7">
    <location>
        <begin position="524"/>
        <end position="543"/>
    </location>
</feature>
<dbReference type="OrthoDB" id="2126250at2759"/>
<comment type="caution">
    <text evidence="9">The sequence shown here is derived from an EMBL/GenBank/DDBJ whole genome shotgun (WGS) entry which is preliminary data.</text>
</comment>
<keyword evidence="10" id="KW-1185">Reference proteome</keyword>
<feature type="domain" description="ABC3 transporter permease C-terminal" evidence="8">
    <location>
        <begin position="432"/>
        <end position="550"/>
    </location>
</feature>
<feature type="transmembrane region" description="Helical" evidence="7">
    <location>
        <begin position="424"/>
        <end position="449"/>
    </location>
</feature>
<dbReference type="EMBL" id="AJWJ01000552">
    <property type="protein sequence ID" value="KAF2070045.1"/>
    <property type="molecule type" value="Genomic_DNA"/>
</dbReference>
<feature type="transmembrane region" description="Helical" evidence="7">
    <location>
        <begin position="577"/>
        <end position="599"/>
    </location>
</feature>
<evidence type="ECO:0000256" key="6">
    <source>
        <dbReference type="SAM" id="MobiDB-lite"/>
    </source>
</evidence>
<comment type="subcellular location">
    <subcellularLocation>
        <location evidence="1">Cell membrane</location>
        <topology evidence="1">Multi-pass membrane protein</topology>
    </subcellularLocation>
</comment>
<feature type="transmembrane region" description="Helical" evidence="7">
    <location>
        <begin position="1061"/>
        <end position="1082"/>
    </location>
</feature>
<dbReference type="PANTHER" id="PTHR32522:SF3">
    <property type="entry name" value="ABC3 TRANSPORTER PERMEASE PROTEIN DOMAIN-CONTAINING PROTEIN"/>
    <property type="match status" value="1"/>
</dbReference>
<keyword evidence="4 7" id="KW-1133">Transmembrane helix</keyword>
<name>A0A8J4PLA5_9MYCE</name>
<feature type="region of interest" description="Disordered" evidence="6">
    <location>
        <begin position="1"/>
        <end position="22"/>
    </location>
</feature>
<feature type="transmembrane region" description="Helical" evidence="7">
    <location>
        <begin position="481"/>
        <end position="504"/>
    </location>
</feature>
<organism evidence="9 10">
    <name type="scientific">Polysphondylium violaceum</name>
    <dbReference type="NCBI Taxonomy" id="133409"/>
    <lineage>
        <taxon>Eukaryota</taxon>
        <taxon>Amoebozoa</taxon>
        <taxon>Evosea</taxon>
        <taxon>Eumycetozoa</taxon>
        <taxon>Dictyostelia</taxon>
        <taxon>Dictyosteliales</taxon>
        <taxon>Dictyosteliaceae</taxon>
        <taxon>Polysphondylium</taxon>
    </lineage>
</organism>
<feature type="transmembrane region" description="Helical" evidence="7">
    <location>
        <begin position="95"/>
        <end position="119"/>
    </location>
</feature>
<feature type="transmembrane region" description="Helical" evidence="7">
    <location>
        <begin position="1014"/>
        <end position="1041"/>
    </location>
</feature>
<proteinExistence type="predicted"/>
<evidence type="ECO:0000313" key="9">
    <source>
        <dbReference type="EMBL" id="KAF2070045.1"/>
    </source>
</evidence>
<evidence type="ECO:0000256" key="2">
    <source>
        <dbReference type="ARBA" id="ARBA00022475"/>
    </source>
</evidence>